<dbReference type="InterPro" id="IPR011598">
    <property type="entry name" value="bHLH_dom"/>
</dbReference>
<keyword evidence="4" id="KW-0539">Nucleus</keyword>
<evidence type="ECO:0000256" key="3">
    <source>
        <dbReference type="ARBA" id="ARBA00023163"/>
    </source>
</evidence>
<proteinExistence type="predicted"/>
<evidence type="ECO:0000256" key="2">
    <source>
        <dbReference type="ARBA" id="ARBA00023015"/>
    </source>
</evidence>
<name>A0A7C8YHH4_OPUST</name>
<dbReference type="EMBL" id="GISG01019188">
    <property type="protein sequence ID" value="MBA4618171.1"/>
    <property type="molecule type" value="Transcribed_RNA"/>
</dbReference>
<dbReference type="AlphaFoldDB" id="A0A7C8YHH4"/>
<reference evidence="7" key="1">
    <citation type="journal article" date="2013" name="J. Plant Res.">
        <title>Effect of fungi and light on seed germination of three Opuntia species from semiarid lands of central Mexico.</title>
        <authorList>
            <person name="Delgado-Sanchez P."/>
            <person name="Jimenez-Bremont J.F."/>
            <person name="Guerrero-Gonzalez Mde L."/>
            <person name="Flores J."/>
        </authorList>
    </citation>
    <scope>NUCLEOTIDE SEQUENCE</scope>
    <source>
        <tissue evidence="7">Cladode</tissue>
    </source>
</reference>
<evidence type="ECO:0000313" key="7">
    <source>
        <dbReference type="EMBL" id="MBA4618171.1"/>
    </source>
</evidence>
<comment type="subcellular location">
    <subcellularLocation>
        <location evidence="1">Nucleus</location>
    </subcellularLocation>
</comment>
<organism evidence="7">
    <name type="scientific">Opuntia streptacantha</name>
    <name type="common">Prickly pear cactus</name>
    <name type="synonym">Opuntia cardona</name>
    <dbReference type="NCBI Taxonomy" id="393608"/>
    <lineage>
        <taxon>Eukaryota</taxon>
        <taxon>Viridiplantae</taxon>
        <taxon>Streptophyta</taxon>
        <taxon>Embryophyta</taxon>
        <taxon>Tracheophyta</taxon>
        <taxon>Spermatophyta</taxon>
        <taxon>Magnoliopsida</taxon>
        <taxon>eudicotyledons</taxon>
        <taxon>Gunneridae</taxon>
        <taxon>Pentapetalae</taxon>
        <taxon>Caryophyllales</taxon>
        <taxon>Cactineae</taxon>
        <taxon>Cactaceae</taxon>
        <taxon>Opuntioideae</taxon>
        <taxon>Opuntia</taxon>
    </lineage>
</organism>
<dbReference type="GO" id="GO:0005634">
    <property type="term" value="C:nucleus"/>
    <property type="evidence" value="ECO:0007669"/>
    <property type="project" value="UniProtKB-SubCell"/>
</dbReference>
<evidence type="ECO:0000259" key="6">
    <source>
        <dbReference type="PROSITE" id="PS50888"/>
    </source>
</evidence>
<dbReference type="InterPro" id="IPR045239">
    <property type="entry name" value="bHLH95_bHLH"/>
</dbReference>
<accession>A0A7C8YHH4</accession>
<feature type="region of interest" description="Disordered" evidence="5">
    <location>
        <begin position="173"/>
        <end position="195"/>
    </location>
</feature>
<dbReference type="PROSITE" id="PS50888">
    <property type="entry name" value="BHLH"/>
    <property type="match status" value="1"/>
</dbReference>
<sequence length="327" mass="35563">MFQGEQATYYCAEYLTGCLLSSPGDGPGDVIGVQGLSGDGTEAAGGLFEAQVKTIYESLTADTIAGVSRDVASLMTKPLTEPCIERNYHSTIGSAGLPSSMQSVNFKNESLETPVHLNHWAPEGGTISTLTIDMMEWQQSGFAPSNMQLHSLAFPQQAVSNNTANDVHSGFQGKITTSGSPPMPSRSISRKARQRSKEFESHRRFMVAEKLRALQEFLPATLKVSQDSVHSNRESILDNTIGYIRYLELQLKDLSASRLGGESISAPLFFLEGHGHYYPHDKFFGEALEEVFGELIEENQTAACELLESKGLHMVPIGSIHALCGAE</sequence>
<keyword evidence="2" id="KW-0805">Transcription regulation</keyword>
<dbReference type="InterPro" id="IPR036638">
    <property type="entry name" value="HLH_DNA-bd_sf"/>
</dbReference>
<dbReference type="SUPFAM" id="SSF47459">
    <property type="entry name" value="HLH, helix-loop-helix DNA-binding domain"/>
    <property type="match status" value="1"/>
</dbReference>
<feature type="domain" description="BHLH" evidence="6">
    <location>
        <begin position="191"/>
        <end position="247"/>
    </location>
</feature>
<evidence type="ECO:0000256" key="5">
    <source>
        <dbReference type="SAM" id="MobiDB-lite"/>
    </source>
</evidence>
<dbReference type="GO" id="GO:0046983">
    <property type="term" value="F:protein dimerization activity"/>
    <property type="evidence" value="ECO:0007669"/>
    <property type="project" value="InterPro"/>
</dbReference>
<dbReference type="Gene3D" id="4.10.280.10">
    <property type="entry name" value="Helix-loop-helix DNA-binding domain"/>
    <property type="match status" value="1"/>
</dbReference>
<protein>
    <recommendedName>
        <fullName evidence="6">BHLH domain-containing protein</fullName>
    </recommendedName>
</protein>
<keyword evidence="3" id="KW-0804">Transcription</keyword>
<evidence type="ECO:0000256" key="1">
    <source>
        <dbReference type="ARBA" id="ARBA00004123"/>
    </source>
</evidence>
<reference evidence="7" key="2">
    <citation type="submission" date="2020-07" db="EMBL/GenBank/DDBJ databases">
        <authorList>
            <person name="Vera ALvarez R."/>
            <person name="Arias-Moreno D.M."/>
            <person name="Jimenez-Jacinto V."/>
            <person name="Jimenez-Bremont J.F."/>
            <person name="Swaminathan K."/>
            <person name="Moose S.P."/>
            <person name="Guerrero-Gonzalez M.L."/>
            <person name="Marino-Ramirez L."/>
            <person name="Landsman D."/>
            <person name="Rodriguez-Kessler M."/>
            <person name="Delgado-Sanchez P."/>
        </authorList>
    </citation>
    <scope>NUCLEOTIDE SEQUENCE</scope>
    <source>
        <tissue evidence="7">Cladode</tissue>
    </source>
</reference>
<dbReference type="CDD" id="cd11393">
    <property type="entry name" value="bHLH_AtbHLH_like"/>
    <property type="match status" value="1"/>
</dbReference>
<evidence type="ECO:0000256" key="4">
    <source>
        <dbReference type="ARBA" id="ARBA00023242"/>
    </source>
</evidence>